<organism evidence="2 3">
    <name type="scientific">Tetragenococcus halophilus (strain DSM 20338 / JCM 20259 / NCIMB 9735 / NBRC 12172)</name>
    <name type="common">Pediococcus halophilus</name>
    <dbReference type="NCBI Taxonomy" id="945021"/>
    <lineage>
        <taxon>Bacteria</taxon>
        <taxon>Bacillati</taxon>
        <taxon>Bacillota</taxon>
        <taxon>Bacilli</taxon>
        <taxon>Lactobacillales</taxon>
        <taxon>Enterococcaceae</taxon>
        <taxon>Tetragenococcus</taxon>
    </lineage>
</organism>
<feature type="domain" description="N-acetyltransferase" evidence="1">
    <location>
        <begin position="13"/>
        <end position="160"/>
    </location>
</feature>
<dbReference type="PANTHER" id="PTHR43305">
    <property type="entry name" value="FAMILY N-ACETYLTRANSFERASE, PUTATIVE (AFU_ORTHOLOGUE AFUA_2G01380)-RELATED"/>
    <property type="match status" value="1"/>
</dbReference>
<sequence>MAIKIISAYDYPYEIKKLFNEYTNMLITQDKQINNYLAMQNYSDELENLEKKYGLPDGRLYLAYYNSKLAGCIGLKKLDNHYCEIKRFYVRPAFRRKHIGTHLMDTIIEESRQIGYQHILLDTLPHLKAAIVNYKKHGFYEIESYNDNPIGNSIYMQLDL</sequence>
<evidence type="ECO:0000313" key="3">
    <source>
        <dbReference type="Proteomes" id="UP000002663"/>
    </source>
</evidence>
<dbReference type="EC" id="2.3.1.-" evidence="2"/>
<dbReference type="Proteomes" id="UP000002663">
    <property type="component" value="Chromosome"/>
</dbReference>
<dbReference type="InterPro" id="IPR052777">
    <property type="entry name" value="Acetyltransferase_Enz"/>
</dbReference>
<dbReference type="PANTHER" id="PTHR43305:SF1">
    <property type="entry name" value="FAMILY N-ACETYLTRANSFERASE, PUTATIVE (AFU_ORTHOLOGUE AFUA_2G01380)-RELATED"/>
    <property type="match status" value="1"/>
</dbReference>
<keyword evidence="2" id="KW-0808">Transferase</keyword>
<dbReference type="PROSITE" id="PS51186">
    <property type="entry name" value="GNAT"/>
    <property type="match status" value="1"/>
</dbReference>
<dbReference type="SUPFAM" id="SSF55729">
    <property type="entry name" value="Acyl-CoA N-acyltransferases (Nat)"/>
    <property type="match status" value="1"/>
</dbReference>
<name>A0AAN1SG40_TETHN</name>
<reference evidence="2 3" key="1">
    <citation type="submission" date="2011-01" db="EMBL/GenBank/DDBJ databases">
        <title>Whole genome sequence of Tetragenococcus halophilus NBRC 12172.</title>
        <authorList>
            <person name="Nakazawa H."/>
            <person name="Omata S."/>
            <person name="Koga C."/>
            <person name="Watanabe Y."/>
            <person name="Katano Y."/>
            <person name="Ito N."/>
            <person name="Tsukatani N."/>
            <person name="Ankai A."/>
            <person name="Oguchi A."/>
            <person name="Fukui S."/>
            <person name="Yashiro I."/>
            <person name="Kamata S."/>
            <person name="Hashimoto Y."/>
            <person name="Yamazaki J."/>
            <person name="Taguchi H."/>
            <person name="Tanaka A."/>
            <person name="Koyama T."/>
            <person name="Ichige A."/>
            <person name="Hanya Y."/>
            <person name="Tanikawa S."/>
            <person name="Yamazaki S."/>
            <person name="Fujita N."/>
        </authorList>
    </citation>
    <scope>NUCLEOTIDE SEQUENCE [LARGE SCALE GENOMIC DNA]</scope>
    <source>
        <strain evidence="3">DSM 20338 / JCM 20259 / NCIMB 9735 / NBRC 12172</strain>
    </source>
</reference>
<protein>
    <submittedName>
        <fullName evidence="2">Acetyltransferase</fullName>
        <ecNumber evidence="2">2.3.1.-</ecNumber>
    </submittedName>
</protein>
<evidence type="ECO:0000313" key="2">
    <source>
        <dbReference type="EMBL" id="BAK94267.1"/>
    </source>
</evidence>
<dbReference type="InterPro" id="IPR016181">
    <property type="entry name" value="Acyl_CoA_acyltransferase"/>
</dbReference>
<keyword evidence="2" id="KW-0012">Acyltransferase</keyword>
<dbReference type="Gene3D" id="3.40.630.30">
    <property type="match status" value="1"/>
</dbReference>
<dbReference type="AlphaFoldDB" id="A0AAN1SG40"/>
<dbReference type="RefSeq" id="WP_014124329.1">
    <property type="nucleotide sequence ID" value="NC_016052.1"/>
</dbReference>
<evidence type="ECO:0000259" key="1">
    <source>
        <dbReference type="PROSITE" id="PS51186"/>
    </source>
</evidence>
<dbReference type="CDD" id="cd04301">
    <property type="entry name" value="NAT_SF"/>
    <property type="match status" value="1"/>
</dbReference>
<dbReference type="EMBL" id="AP012046">
    <property type="protein sequence ID" value="BAK94267.1"/>
    <property type="molecule type" value="Genomic_DNA"/>
</dbReference>
<dbReference type="KEGG" id="thl:TEH_09400"/>
<gene>
    <name evidence="2" type="ordered locus">TEH_09400</name>
</gene>
<dbReference type="InterPro" id="IPR000182">
    <property type="entry name" value="GNAT_dom"/>
</dbReference>
<accession>A0AAN1SG40</accession>
<dbReference type="Pfam" id="PF00583">
    <property type="entry name" value="Acetyltransf_1"/>
    <property type="match status" value="1"/>
</dbReference>
<dbReference type="GO" id="GO:0016747">
    <property type="term" value="F:acyltransferase activity, transferring groups other than amino-acyl groups"/>
    <property type="evidence" value="ECO:0007669"/>
    <property type="project" value="InterPro"/>
</dbReference>
<proteinExistence type="predicted"/>